<dbReference type="SUPFAM" id="SSF57850">
    <property type="entry name" value="RING/U-box"/>
    <property type="match status" value="1"/>
</dbReference>
<feature type="non-terminal residue" evidence="2">
    <location>
        <position position="152"/>
    </location>
</feature>
<feature type="non-terminal residue" evidence="2">
    <location>
        <position position="1"/>
    </location>
</feature>
<feature type="region of interest" description="Disordered" evidence="1">
    <location>
        <begin position="61"/>
        <end position="87"/>
    </location>
</feature>
<dbReference type="EMBL" id="BTSY01000002">
    <property type="protein sequence ID" value="GMT16258.1"/>
    <property type="molecule type" value="Genomic_DNA"/>
</dbReference>
<sequence length="152" mass="16963">PVVRTLSVLLRPDLFSAVEVHIAELHWNDSLSLLDEQSKRLRKLDLARLIEELRSNGLRVGVDNATGEGDDATDAEDDVSVADENEQPVKKRIAEMRMIDAEIGVISRQYTRRCGVCFSENPSQRAAYNICGHILCLPCAEEISSTKKGKDR</sequence>
<dbReference type="AlphaFoldDB" id="A0AAV5VDJ1"/>
<dbReference type="Proteomes" id="UP001432322">
    <property type="component" value="Unassembled WGS sequence"/>
</dbReference>
<gene>
    <name evidence="2" type="ORF">PFISCL1PPCAC_7555</name>
</gene>
<keyword evidence="3" id="KW-1185">Reference proteome</keyword>
<proteinExistence type="predicted"/>
<feature type="compositionally biased region" description="Acidic residues" evidence="1">
    <location>
        <begin position="68"/>
        <end position="86"/>
    </location>
</feature>
<accession>A0AAV5VDJ1</accession>
<dbReference type="PANTHER" id="PTHR16450">
    <property type="entry name" value="RING FINGER PROTEIN 186"/>
    <property type="match status" value="1"/>
</dbReference>
<organism evidence="2 3">
    <name type="scientific">Pristionchus fissidentatus</name>
    <dbReference type="NCBI Taxonomy" id="1538716"/>
    <lineage>
        <taxon>Eukaryota</taxon>
        <taxon>Metazoa</taxon>
        <taxon>Ecdysozoa</taxon>
        <taxon>Nematoda</taxon>
        <taxon>Chromadorea</taxon>
        <taxon>Rhabditida</taxon>
        <taxon>Rhabditina</taxon>
        <taxon>Diplogasteromorpha</taxon>
        <taxon>Diplogasteroidea</taxon>
        <taxon>Neodiplogasteridae</taxon>
        <taxon>Pristionchus</taxon>
    </lineage>
</organism>
<reference evidence="2" key="1">
    <citation type="submission" date="2023-10" db="EMBL/GenBank/DDBJ databases">
        <title>Genome assembly of Pristionchus species.</title>
        <authorList>
            <person name="Yoshida K."/>
            <person name="Sommer R.J."/>
        </authorList>
    </citation>
    <scope>NUCLEOTIDE SEQUENCE</scope>
    <source>
        <strain evidence="2">RS5133</strain>
    </source>
</reference>
<comment type="caution">
    <text evidence="2">The sequence shown here is derived from an EMBL/GenBank/DDBJ whole genome shotgun (WGS) entry which is preliminary data.</text>
</comment>
<name>A0AAV5VDJ1_9BILA</name>
<evidence type="ECO:0000313" key="3">
    <source>
        <dbReference type="Proteomes" id="UP001432322"/>
    </source>
</evidence>
<dbReference type="PANTHER" id="PTHR16450:SF1">
    <property type="entry name" value="PROTEIN CBG12045"/>
    <property type="match status" value="1"/>
</dbReference>
<evidence type="ECO:0000256" key="1">
    <source>
        <dbReference type="SAM" id="MobiDB-lite"/>
    </source>
</evidence>
<evidence type="ECO:0008006" key="4">
    <source>
        <dbReference type="Google" id="ProtNLM"/>
    </source>
</evidence>
<protein>
    <recommendedName>
        <fullName evidence="4">RING-type domain-containing protein</fullName>
    </recommendedName>
</protein>
<evidence type="ECO:0000313" key="2">
    <source>
        <dbReference type="EMBL" id="GMT16258.1"/>
    </source>
</evidence>